<accession>C7YY42</accession>
<evidence type="ECO:0000313" key="2">
    <source>
        <dbReference type="EMBL" id="EEU43446.1"/>
    </source>
</evidence>
<dbReference type="GO" id="GO:0008237">
    <property type="term" value="F:metallopeptidase activity"/>
    <property type="evidence" value="ECO:0007669"/>
    <property type="project" value="InterPro"/>
</dbReference>
<protein>
    <recommendedName>
        <fullName evidence="4">Peptidase M12A domain-containing protein</fullName>
    </recommendedName>
</protein>
<evidence type="ECO:0000313" key="3">
    <source>
        <dbReference type="Proteomes" id="UP000005206"/>
    </source>
</evidence>
<dbReference type="HOGENOM" id="CLU_774080_0_0_1"/>
<reference evidence="2 3" key="1">
    <citation type="journal article" date="2009" name="PLoS Genet.">
        <title>The genome of Nectria haematococca: contribution of supernumerary chromosomes to gene expansion.</title>
        <authorList>
            <person name="Coleman J.J."/>
            <person name="Rounsley S.D."/>
            <person name="Rodriguez-Carres M."/>
            <person name="Kuo A."/>
            <person name="Wasmann C.C."/>
            <person name="Grimwood J."/>
            <person name="Schmutz J."/>
            <person name="Taga M."/>
            <person name="White G.J."/>
            <person name="Zhou S."/>
            <person name="Schwartz D.C."/>
            <person name="Freitag M."/>
            <person name="Ma L.J."/>
            <person name="Danchin E.G."/>
            <person name="Henrissat B."/>
            <person name="Coutinho P.M."/>
            <person name="Nelson D.R."/>
            <person name="Straney D."/>
            <person name="Napoli C.A."/>
            <person name="Barker B.M."/>
            <person name="Gribskov M."/>
            <person name="Rep M."/>
            <person name="Kroken S."/>
            <person name="Molnar I."/>
            <person name="Rensing C."/>
            <person name="Kennell J.C."/>
            <person name="Zamora J."/>
            <person name="Farman M.L."/>
            <person name="Selker E.U."/>
            <person name="Salamov A."/>
            <person name="Shapiro H."/>
            <person name="Pangilinan J."/>
            <person name="Lindquist E."/>
            <person name="Lamers C."/>
            <person name="Grigoriev I.V."/>
            <person name="Geiser D.M."/>
            <person name="Covert S.F."/>
            <person name="Temporini E."/>
            <person name="Vanetten H.D."/>
        </authorList>
    </citation>
    <scope>NUCLEOTIDE SEQUENCE [LARGE SCALE GENOMIC DNA]</scope>
    <source>
        <strain evidence="3">ATCC MYA-4622 / CBS 123669 / FGSC 9596 / NRRL 45880 / 77-13-4</strain>
    </source>
</reference>
<evidence type="ECO:0008006" key="4">
    <source>
        <dbReference type="Google" id="ProtNLM"/>
    </source>
</evidence>
<feature type="region of interest" description="Disordered" evidence="1">
    <location>
        <begin position="174"/>
        <end position="252"/>
    </location>
</feature>
<dbReference type="InterPro" id="IPR024079">
    <property type="entry name" value="MetalloPept_cat_dom_sf"/>
</dbReference>
<dbReference type="OrthoDB" id="5081386at2759"/>
<dbReference type="Gene3D" id="3.40.390.10">
    <property type="entry name" value="Collagenase (Catalytic Domain)"/>
    <property type="match status" value="1"/>
</dbReference>
<feature type="compositionally biased region" description="Low complexity" evidence="1">
    <location>
        <begin position="211"/>
        <end position="227"/>
    </location>
</feature>
<name>C7YY42_FUSV7</name>
<dbReference type="EMBL" id="GG698902">
    <property type="protein sequence ID" value="EEU43446.1"/>
    <property type="molecule type" value="Genomic_DNA"/>
</dbReference>
<dbReference type="InParanoid" id="C7YY42"/>
<evidence type="ECO:0000256" key="1">
    <source>
        <dbReference type="SAM" id="MobiDB-lite"/>
    </source>
</evidence>
<gene>
    <name evidence="2" type="ORF">NECHADRAFT_82748</name>
</gene>
<proteinExistence type="predicted"/>
<keyword evidence="3" id="KW-1185">Reference proteome</keyword>
<dbReference type="RefSeq" id="XP_003049159.1">
    <property type="nucleotide sequence ID" value="XM_003049113.1"/>
</dbReference>
<dbReference type="SUPFAM" id="SSF55486">
    <property type="entry name" value="Metalloproteases ('zincins'), catalytic domain"/>
    <property type="match status" value="1"/>
</dbReference>
<organism evidence="2 3">
    <name type="scientific">Fusarium vanettenii (strain ATCC MYA-4622 / CBS 123669 / FGSC 9596 / NRRL 45880 / 77-13-4)</name>
    <name type="common">Fusarium solani subsp. pisi</name>
    <dbReference type="NCBI Taxonomy" id="660122"/>
    <lineage>
        <taxon>Eukaryota</taxon>
        <taxon>Fungi</taxon>
        <taxon>Dikarya</taxon>
        <taxon>Ascomycota</taxon>
        <taxon>Pezizomycotina</taxon>
        <taxon>Sordariomycetes</taxon>
        <taxon>Hypocreomycetidae</taxon>
        <taxon>Hypocreales</taxon>
        <taxon>Nectriaceae</taxon>
        <taxon>Fusarium</taxon>
        <taxon>Fusarium solani species complex</taxon>
        <taxon>Fusarium vanettenii</taxon>
    </lineage>
</organism>
<dbReference type="VEuPathDB" id="FungiDB:NECHADRAFT_82748"/>
<dbReference type="KEGG" id="nhe:NECHADRAFT_82748"/>
<dbReference type="AlphaFoldDB" id="C7YY42"/>
<dbReference type="Proteomes" id="UP000005206">
    <property type="component" value="Chromosome 7"/>
</dbReference>
<dbReference type="GeneID" id="9666547"/>
<sequence>MSTMVSFSTTNIIVDNNYAWPAEKTCLRVRFLGGSSLERRTVEHYVTKYYHEVPMRMRFEFLDDGASVPSDIRIRFGQKNRSRVGRNAQKYPDLHTMELNLHPSSHLSKDEQQDRRRRSILHLFGHALGIQLEYDHSGKSDTMASQSDDFWSTLSDMTSDVDQRSIMHCQVGECNTSEGEDTRPFNTRLSDGDKKLLATMYPRPEPKKPAKAPAMALKPSPKPATKSSKSHQRPRDESTSAPAAKANHKSVEGCDPSKVTVISGCGTFNIDGGGYVTLSGCGNVYVHGNGHVTLSGCGNVWVDGNGYAEISGVGKVCSGSLIVGLKLRRVPAPNLKIHHEPSNKLNDFSQQAMNDAHD</sequence>